<feature type="domain" description="Heterokaryon incompatibility" evidence="1">
    <location>
        <begin position="53"/>
        <end position="206"/>
    </location>
</feature>
<dbReference type="EMBL" id="LFZO01000892">
    <property type="protein sequence ID" value="KXS95429.1"/>
    <property type="molecule type" value="Genomic_DNA"/>
</dbReference>
<dbReference type="PANTHER" id="PTHR24148">
    <property type="entry name" value="ANKYRIN REPEAT DOMAIN-CONTAINING PROTEIN 39 HOMOLOG-RELATED"/>
    <property type="match status" value="1"/>
</dbReference>
<dbReference type="Proteomes" id="UP000073492">
    <property type="component" value="Unassembled WGS sequence"/>
</dbReference>
<evidence type="ECO:0000313" key="3">
    <source>
        <dbReference type="Proteomes" id="UP000073492"/>
    </source>
</evidence>
<keyword evidence="3" id="KW-1185">Reference proteome</keyword>
<dbReference type="OrthoDB" id="3553147at2759"/>
<evidence type="ECO:0000313" key="2">
    <source>
        <dbReference type="EMBL" id="KXS95429.1"/>
    </source>
</evidence>
<dbReference type="Pfam" id="PF06985">
    <property type="entry name" value="HET"/>
    <property type="match status" value="1"/>
</dbReference>
<dbReference type="PANTHER" id="PTHR24148:SF82">
    <property type="entry name" value="HETEROKARYON INCOMPATIBILITY DOMAIN-CONTAINING PROTEIN"/>
    <property type="match status" value="1"/>
</dbReference>
<evidence type="ECO:0000259" key="1">
    <source>
        <dbReference type="Pfam" id="PF06985"/>
    </source>
</evidence>
<proteinExistence type="predicted"/>
<organism evidence="2 3">
    <name type="scientific">Pseudocercospora musae</name>
    <dbReference type="NCBI Taxonomy" id="113226"/>
    <lineage>
        <taxon>Eukaryota</taxon>
        <taxon>Fungi</taxon>
        <taxon>Dikarya</taxon>
        <taxon>Ascomycota</taxon>
        <taxon>Pezizomycotina</taxon>
        <taxon>Dothideomycetes</taxon>
        <taxon>Dothideomycetidae</taxon>
        <taxon>Mycosphaerellales</taxon>
        <taxon>Mycosphaerellaceae</taxon>
        <taxon>Pseudocercospora</taxon>
    </lineage>
</organism>
<dbReference type="AlphaFoldDB" id="A0A139GZ29"/>
<dbReference type="Pfam" id="PF26639">
    <property type="entry name" value="Het-6_barrel"/>
    <property type="match status" value="1"/>
</dbReference>
<dbReference type="InterPro" id="IPR052895">
    <property type="entry name" value="HetReg/Transcr_Mod"/>
</dbReference>
<gene>
    <name evidence="2" type="ORF">AC579_9538</name>
</gene>
<comment type="caution">
    <text evidence="2">The sequence shown here is derived from an EMBL/GenBank/DDBJ whole genome shotgun (WGS) entry which is preliminary data.</text>
</comment>
<accession>A0A139GZ29</accession>
<dbReference type="InterPro" id="IPR010730">
    <property type="entry name" value="HET"/>
</dbReference>
<sequence>MEQPELCHGHGYGSIDLNRDEIRLLILKPGQVDQEIACSLRHALLAPGKDLNYETVSYCWGDPTLKVNITIDGFSLKVPSSTDEVLRCFRHEDKERLIWIDSICINQVDTRERSHQVKQMKQIYTSATRNLIWLGHEDGTAATAIKDVQNLLDEIRRDTNSSETFPARVINQEIHGKTGTKVRFDPAQIVRLCSRPWFGRLWVIQEAALAKSSLCHVGEYTFELLDLLRVAVWLWNKRAHRPLWSEHNGSYEMVRGVFAKMWTMANLVDGKLGWFSFAAEQGWWKTDDEGTNDPLCALLGSLQPFAASKPEDHVYGLLGLYEHFSGKSSIPQTLLPDYDKSVAEVFSAATRYALAELAGLDPTPFNRGFLSNNDWLADHLDHPPGETLKIMLEGIFVDRKAGARICSVSEPMLDTRPSLEFLRKVEEMAKSHSCQLHLFDDDKDLKVHLTHVCTAGEGAERKQLSSKEYHGFKYFIEHCEMHGKPPPAWYDITLGRHETEEGGLAWRASRFSEACFRACYRRCFYITDAGRLGIGPEIIKVGDYVTVLYGGEWPFVLRSCDDDEWEMIGTSYSPTIMNGSAVREHEERDDADIMFTIR</sequence>
<protein>
    <recommendedName>
        <fullName evidence="1">Heterokaryon incompatibility domain-containing protein</fullName>
    </recommendedName>
</protein>
<reference evidence="2 3" key="1">
    <citation type="submission" date="2015-07" db="EMBL/GenBank/DDBJ databases">
        <title>Comparative genomics of the Sigatoka disease complex on banana suggests a link between parallel evolutionary changes in Pseudocercospora fijiensis and Pseudocercospora eumusae and increased virulence on the banana host.</title>
        <authorList>
            <person name="Chang T.-C."/>
            <person name="Salvucci A."/>
            <person name="Crous P.W."/>
            <person name="Stergiopoulos I."/>
        </authorList>
    </citation>
    <scope>NUCLEOTIDE SEQUENCE [LARGE SCALE GENOMIC DNA]</scope>
    <source>
        <strain evidence="2 3">CBS 116634</strain>
    </source>
</reference>
<name>A0A139GZ29_9PEZI</name>